<evidence type="ECO:0000313" key="2">
    <source>
        <dbReference type="Proteomes" id="UP001279410"/>
    </source>
</evidence>
<comment type="caution">
    <text evidence="1">The sequence shown here is derived from an EMBL/GenBank/DDBJ whole genome shotgun (WGS) entry which is preliminary data.</text>
</comment>
<name>A0AAD3NC16_LATJO</name>
<protein>
    <submittedName>
        <fullName evidence="1">Dynein heavy chain 11, axonemal-like protein</fullName>
    </submittedName>
</protein>
<proteinExistence type="predicted"/>
<dbReference type="EMBL" id="BRZM01000718">
    <property type="protein sequence ID" value="GLD71742.1"/>
    <property type="molecule type" value="Genomic_DNA"/>
</dbReference>
<accession>A0AAD3NC16</accession>
<sequence>ANFRHTPETICLTYFMDLLLQRQTYHRLIYFINDMLVPGVDIYGTVNPFTLIASTLTTTTETFLPVFAVHFPSADALATIFSNILSAHFLQEDSALASLAQ</sequence>
<feature type="non-terminal residue" evidence="1">
    <location>
        <position position="1"/>
    </location>
</feature>
<reference evidence="1" key="1">
    <citation type="submission" date="2022-08" db="EMBL/GenBank/DDBJ databases">
        <title>Genome sequencing of akame (Lates japonicus).</title>
        <authorList>
            <person name="Hashiguchi Y."/>
            <person name="Takahashi H."/>
        </authorList>
    </citation>
    <scope>NUCLEOTIDE SEQUENCE</scope>
    <source>
        <strain evidence="1">Kochi</strain>
    </source>
</reference>
<evidence type="ECO:0000313" key="1">
    <source>
        <dbReference type="EMBL" id="GLD71742.1"/>
    </source>
</evidence>
<dbReference type="Proteomes" id="UP001279410">
    <property type="component" value="Unassembled WGS sequence"/>
</dbReference>
<keyword evidence="2" id="KW-1185">Reference proteome</keyword>
<organism evidence="1 2">
    <name type="scientific">Lates japonicus</name>
    <name type="common">Japanese lates</name>
    <dbReference type="NCBI Taxonomy" id="270547"/>
    <lineage>
        <taxon>Eukaryota</taxon>
        <taxon>Metazoa</taxon>
        <taxon>Chordata</taxon>
        <taxon>Craniata</taxon>
        <taxon>Vertebrata</taxon>
        <taxon>Euteleostomi</taxon>
        <taxon>Actinopterygii</taxon>
        <taxon>Neopterygii</taxon>
        <taxon>Teleostei</taxon>
        <taxon>Neoteleostei</taxon>
        <taxon>Acanthomorphata</taxon>
        <taxon>Carangaria</taxon>
        <taxon>Carangaria incertae sedis</taxon>
        <taxon>Centropomidae</taxon>
        <taxon>Lates</taxon>
    </lineage>
</organism>
<gene>
    <name evidence="1" type="ORF">AKAME5_002306500</name>
</gene>
<dbReference type="AlphaFoldDB" id="A0AAD3NC16"/>